<dbReference type="PROSITE" id="PS51219">
    <property type="entry name" value="DPCK"/>
    <property type="match status" value="1"/>
</dbReference>
<name>A0A170X2F4_TRIIF</name>
<dbReference type="GO" id="GO:0004140">
    <property type="term" value="F:dephospho-CoA kinase activity"/>
    <property type="evidence" value="ECO:0007669"/>
    <property type="project" value="InterPro"/>
</dbReference>
<protein>
    <submittedName>
        <fullName evidence="4">Bifunctional coenzyme a synthase</fullName>
    </submittedName>
</protein>
<dbReference type="GO" id="GO:0005524">
    <property type="term" value="F:ATP binding"/>
    <property type="evidence" value="ECO:0007669"/>
    <property type="project" value="UniProtKB-KW"/>
</dbReference>
<accession>A0A170X2F4</accession>
<keyword evidence="1" id="KW-0547">Nucleotide-binding</keyword>
<evidence type="ECO:0000313" key="4">
    <source>
        <dbReference type="EMBL" id="JAR98442.1"/>
    </source>
</evidence>
<dbReference type="AlphaFoldDB" id="A0A170X2F4"/>
<dbReference type="InterPro" id="IPR001977">
    <property type="entry name" value="Depp_CoAkinase"/>
</dbReference>
<dbReference type="GO" id="GO:0015937">
    <property type="term" value="P:coenzyme A biosynthetic process"/>
    <property type="evidence" value="ECO:0007669"/>
    <property type="project" value="InterPro"/>
</dbReference>
<evidence type="ECO:0000256" key="1">
    <source>
        <dbReference type="ARBA" id="ARBA00022741"/>
    </source>
</evidence>
<evidence type="ECO:0000256" key="2">
    <source>
        <dbReference type="ARBA" id="ARBA00022840"/>
    </source>
</evidence>
<evidence type="ECO:0000256" key="3">
    <source>
        <dbReference type="SAM" id="MobiDB-lite"/>
    </source>
</evidence>
<reference evidence="4" key="1">
    <citation type="submission" date="2016-04" db="EMBL/GenBank/DDBJ databases">
        <authorList>
            <person name="Calderon-Fernandez G.M.Sr."/>
        </authorList>
    </citation>
    <scope>NUCLEOTIDE SEQUENCE</scope>
    <source>
        <strain evidence="4">Int1</strain>
        <tissue evidence="4">Integument</tissue>
    </source>
</reference>
<proteinExistence type="predicted"/>
<dbReference type="EMBL" id="GEMB01004857">
    <property type="protein sequence ID" value="JAR98442.1"/>
    <property type="molecule type" value="Transcribed_RNA"/>
</dbReference>
<organism evidence="4">
    <name type="scientific">Triatoma infestans</name>
    <name type="common">Assassin bug</name>
    <dbReference type="NCBI Taxonomy" id="30076"/>
    <lineage>
        <taxon>Eukaryota</taxon>
        <taxon>Metazoa</taxon>
        <taxon>Ecdysozoa</taxon>
        <taxon>Arthropoda</taxon>
        <taxon>Hexapoda</taxon>
        <taxon>Insecta</taxon>
        <taxon>Pterygota</taxon>
        <taxon>Neoptera</taxon>
        <taxon>Paraneoptera</taxon>
        <taxon>Hemiptera</taxon>
        <taxon>Heteroptera</taxon>
        <taxon>Panheteroptera</taxon>
        <taxon>Cimicomorpha</taxon>
        <taxon>Reduviidae</taxon>
        <taxon>Triatominae</taxon>
        <taxon>Triatoma</taxon>
    </lineage>
</organism>
<reference evidence="4" key="2">
    <citation type="journal article" date="2017" name="J. Med. Entomol.">
        <title>Transcriptome Analysis of the Triatoma infestans (Hemiptera: Reduviidae) Integument.</title>
        <authorList>
            <person name="Calderon-Fernandez G.M."/>
            <person name="Moriconi D.E."/>
            <person name="Dulbecco A.B."/>
            <person name="Juarez M.P."/>
        </authorList>
    </citation>
    <scope>NUCLEOTIDE SEQUENCE</scope>
    <source>
        <strain evidence="4">Int1</strain>
        <tissue evidence="4">Integument</tissue>
    </source>
</reference>
<feature type="compositionally biased region" description="Basic and acidic residues" evidence="3">
    <location>
        <begin position="7"/>
        <end position="18"/>
    </location>
</feature>
<feature type="region of interest" description="Disordered" evidence="3">
    <location>
        <begin position="1"/>
        <end position="28"/>
    </location>
</feature>
<dbReference type="Gene3D" id="3.40.50.300">
    <property type="entry name" value="P-loop containing nucleotide triphosphate hydrolases"/>
    <property type="match status" value="1"/>
</dbReference>
<keyword evidence="2" id="KW-0067">ATP-binding</keyword>
<dbReference type="InterPro" id="IPR027417">
    <property type="entry name" value="P-loop_NTPase"/>
</dbReference>
<sequence>AIKRLRNRNDLSEEEAKARIASQPSNSEHVEGANLVFCTCWKPQFTQEQVEKAWKELNAQCPVMMEVNQRLFVKKRRSTILRWKKAKGRRVQKMQTER</sequence>
<feature type="non-terminal residue" evidence="4">
    <location>
        <position position="1"/>
    </location>
</feature>